<dbReference type="EMBL" id="JADMLG010000004">
    <property type="protein sequence ID" value="MBH0777248.1"/>
    <property type="molecule type" value="Genomic_DNA"/>
</dbReference>
<dbReference type="Proteomes" id="UP000655751">
    <property type="component" value="Unassembled WGS sequence"/>
</dbReference>
<gene>
    <name evidence="1" type="ORF">IT779_13245</name>
</gene>
<protein>
    <submittedName>
        <fullName evidence="1">Uncharacterized protein</fullName>
    </submittedName>
</protein>
<name>A0A931N449_9NOCA</name>
<keyword evidence="2" id="KW-1185">Reference proteome</keyword>
<comment type="caution">
    <text evidence="1">The sequence shown here is derived from an EMBL/GenBank/DDBJ whole genome shotgun (WGS) entry which is preliminary data.</text>
</comment>
<dbReference type="AlphaFoldDB" id="A0A931N449"/>
<proteinExistence type="predicted"/>
<organism evidence="1 2">
    <name type="scientific">Nocardia bovistercoris</name>
    <dbReference type="NCBI Taxonomy" id="2785916"/>
    <lineage>
        <taxon>Bacteria</taxon>
        <taxon>Bacillati</taxon>
        <taxon>Actinomycetota</taxon>
        <taxon>Actinomycetes</taxon>
        <taxon>Mycobacteriales</taxon>
        <taxon>Nocardiaceae</taxon>
        <taxon>Nocardia</taxon>
    </lineage>
</organism>
<reference evidence="1" key="1">
    <citation type="submission" date="2020-11" db="EMBL/GenBank/DDBJ databases">
        <title>Nocardia NEAU-351.nov., a novel actinomycete isolated from the cow dung.</title>
        <authorList>
            <person name="Zhang X."/>
        </authorList>
    </citation>
    <scope>NUCLEOTIDE SEQUENCE</scope>
    <source>
        <strain evidence="1">NEAU-351</strain>
    </source>
</reference>
<evidence type="ECO:0000313" key="2">
    <source>
        <dbReference type="Proteomes" id="UP000655751"/>
    </source>
</evidence>
<dbReference type="RefSeq" id="WP_196149552.1">
    <property type="nucleotide sequence ID" value="NZ_JADMLG010000004.1"/>
</dbReference>
<accession>A0A931N449</accession>
<sequence length="50" mass="5785">MKEAEPGHESIAAEMAEFRTSVSYRYYLTVWELSDLGMWASTLQSAEKRQ</sequence>
<evidence type="ECO:0000313" key="1">
    <source>
        <dbReference type="EMBL" id="MBH0777248.1"/>
    </source>
</evidence>